<feature type="transmembrane region" description="Helical" evidence="2">
    <location>
        <begin position="162"/>
        <end position="184"/>
    </location>
</feature>
<keyword evidence="4" id="KW-1185">Reference proteome</keyword>
<sequence length="287" mass="29507">MSTNAPATTGADPGPTVHGSAPAPAVRSLRGYRRIAVIVLVVSLSITAVTGVVVLLSGEFDTLQSQVLTTTLLVATFSVVALCHLAVAGRPVRIVGYVGLAVSGLALVLGLISIWVPYETGLGDFLGFVGHAFGAAAIAALSLAQANLVLLLAGRRRTVIRAVLAVTLLAIAIVAVMLSLPLVSDWQIPGNHADEYWRWFGVVAIVDAFGTVLLPVLGLLMREHATAATAATPPRAEPVAASGQPDTSLDAALDRRIADLSARTGLDRTALMNAALDAFEAKGTPGA</sequence>
<dbReference type="OrthoDB" id="3578663at2"/>
<keyword evidence="2" id="KW-0812">Transmembrane</keyword>
<reference evidence="3" key="1">
    <citation type="submission" date="2022-06" db="EMBL/GenBank/DDBJ databases">
        <title>Sequencing the genomes of 1000 actinobacteria strains.</title>
        <authorList>
            <person name="Klenk H.-P."/>
        </authorList>
    </citation>
    <scope>NUCLEOTIDE SEQUENCE</scope>
    <source>
        <strain evidence="3">DSM 22016</strain>
    </source>
</reference>
<keyword evidence="2" id="KW-1133">Transmembrane helix</keyword>
<dbReference type="RefSeq" id="WP_156999834.1">
    <property type="nucleotide sequence ID" value="NZ_BAAANU010000043.1"/>
</dbReference>
<evidence type="ECO:0000256" key="1">
    <source>
        <dbReference type="SAM" id="MobiDB-lite"/>
    </source>
</evidence>
<feature type="region of interest" description="Disordered" evidence="1">
    <location>
        <begin position="1"/>
        <end position="22"/>
    </location>
</feature>
<evidence type="ECO:0000313" key="3">
    <source>
        <dbReference type="EMBL" id="MCP2371077.1"/>
    </source>
</evidence>
<evidence type="ECO:0000256" key="2">
    <source>
        <dbReference type="SAM" id="Phobius"/>
    </source>
</evidence>
<accession>A0A9X2GYQ5</accession>
<dbReference type="EMBL" id="JAMZDY010000001">
    <property type="protein sequence ID" value="MCP2371077.1"/>
    <property type="molecule type" value="Genomic_DNA"/>
</dbReference>
<dbReference type="AlphaFoldDB" id="A0A9X2GYQ5"/>
<feature type="transmembrane region" description="Helical" evidence="2">
    <location>
        <begin position="196"/>
        <end position="220"/>
    </location>
</feature>
<feature type="transmembrane region" description="Helical" evidence="2">
    <location>
        <begin position="128"/>
        <end position="150"/>
    </location>
</feature>
<keyword evidence="2" id="KW-0472">Membrane</keyword>
<gene>
    <name evidence="3" type="ORF">BJ978_001753</name>
</gene>
<name>A0A9X2GYQ5_9MICO</name>
<dbReference type="Proteomes" id="UP001139722">
    <property type="component" value="Unassembled WGS sequence"/>
</dbReference>
<feature type="transmembrane region" description="Helical" evidence="2">
    <location>
        <begin position="68"/>
        <end position="87"/>
    </location>
</feature>
<protein>
    <submittedName>
        <fullName evidence="3">MFS family permease</fullName>
    </submittedName>
</protein>
<feature type="transmembrane region" description="Helical" evidence="2">
    <location>
        <begin position="94"/>
        <end position="116"/>
    </location>
</feature>
<proteinExistence type="predicted"/>
<organism evidence="3 4">
    <name type="scientific">Agromyces terreus</name>
    <dbReference type="NCBI Taxonomy" id="424795"/>
    <lineage>
        <taxon>Bacteria</taxon>
        <taxon>Bacillati</taxon>
        <taxon>Actinomycetota</taxon>
        <taxon>Actinomycetes</taxon>
        <taxon>Micrococcales</taxon>
        <taxon>Microbacteriaceae</taxon>
        <taxon>Agromyces</taxon>
    </lineage>
</organism>
<evidence type="ECO:0000313" key="4">
    <source>
        <dbReference type="Proteomes" id="UP001139722"/>
    </source>
</evidence>
<feature type="transmembrane region" description="Helical" evidence="2">
    <location>
        <begin position="35"/>
        <end position="56"/>
    </location>
</feature>
<comment type="caution">
    <text evidence="3">The sequence shown here is derived from an EMBL/GenBank/DDBJ whole genome shotgun (WGS) entry which is preliminary data.</text>
</comment>